<dbReference type="AlphaFoldDB" id="A0A399DYZ5"/>
<dbReference type="Pfam" id="PF13592">
    <property type="entry name" value="HTH_33"/>
    <property type="match status" value="1"/>
</dbReference>
<gene>
    <name evidence="3" type="ORF">Mcate_02373</name>
</gene>
<evidence type="ECO:0000259" key="2">
    <source>
        <dbReference type="Pfam" id="PF13592"/>
    </source>
</evidence>
<dbReference type="InterPro" id="IPR025959">
    <property type="entry name" value="Winged_HTH_dom"/>
</dbReference>
<proteinExistence type="predicted"/>
<feature type="domain" description="Winged helix-turn helix" evidence="2">
    <location>
        <begin position="50"/>
        <end position="108"/>
    </location>
</feature>
<evidence type="ECO:0000313" key="3">
    <source>
        <dbReference type="EMBL" id="RIH75132.1"/>
    </source>
</evidence>
<evidence type="ECO:0000256" key="1">
    <source>
        <dbReference type="SAM" id="MobiDB-lite"/>
    </source>
</evidence>
<comment type="caution">
    <text evidence="3">The sequence shown here is derived from an EMBL/GenBank/DDBJ whole genome shotgun (WGS) entry which is preliminary data.</text>
</comment>
<sequence>MRELIHRYNQQGLAGLEDGHKTNPGGQKPLLTQEEQQALWQALQNPPSDGGVWTAPKVAAWIQANTGKTLCDYSALRYLYRLGFTLQRPRPRHQKAADPEEQAAFKKKFRRR</sequence>
<evidence type="ECO:0000313" key="4">
    <source>
        <dbReference type="Proteomes" id="UP000266089"/>
    </source>
</evidence>
<accession>A0A399DYZ5</accession>
<name>A0A399DYZ5_9DEIN</name>
<dbReference type="Proteomes" id="UP000266089">
    <property type="component" value="Unassembled WGS sequence"/>
</dbReference>
<feature type="region of interest" description="Disordered" evidence="1">
    <location>
        <begin position="89"/>
        <end position="112"/>
    </location>
</feature>
<reference evidence="3 4" key="1">
    <citation type="submission" date="2018-08" db="EMBL/GenBank/DDBJ databases">
        <title>Meiothermus cateniformans JCM 15151 genome sequencing project.</title>
        <authorList>
            <person name="Da Costa M.S."/>
            <person name="Albuquerque L."/>
            <person name="Raposo P."/>
            <person name="Froufe H.J.C."/>
            <person name="Barroso C.S."/>
            <person name="Egas C."/>
        </authorList>
    </citation>
    <scope>NUCLEOTIDE SEQUENCE [LARGE SCALE GENOMIC DNA]</scope>
    <source>
        <strain evidence="3 4">JCM 15151</strain>
    </source>
</reference>
<dbReference type="EMBL" id="QWKX01000078">
    <property type="protein sequence ID" value="RIH75132.1"/>
    <property type="molecule type" value="Genomic_DNA"/>
</dbReference>
<organism evidence="3 4">
    <name type="scientific">Meiothermus taiwanensis</name>
    <dbReference type="NCBI Taxonomy" id="172827"/>
    <lineage>
        <taxon>Bacteria</taxon>
        <taxon>Thermotogati</taxon>
        <taxon>Deinococcota</taxon>
        <taxon>Deinococci</taxon>
        <taxon>Thermales</taxon>
        <taxon>Thermaceae</taxon>
        <taxon>Meiothermus</taxon>
    </lineage>
</organism>
<protein>
    <submittedName>
        <fullName evidence="3">Winged helix-turn helix</fullName>
    </submittedName>
</protein>